<dbReference type="EMBL" id="WHUW01000191">
    <property type="protein sequence ID" value="KAF8418663.1"/>
    <property type="molecule type" value="Genomic_DNA"/>
</dbReference>
<reference evidence="3" key="1">
    <citation type="submission" date="2019-10" db="EMBL/GenBank/DDBJ databases">
        <authorList>
            <consortium name="DOE Joint Genome Institute"/>
            <person name="Kuo A."/>
            <person name="Miyauchi S."/>
            <person name="Kiss E."/>
            <person name="Drula E."/>
            <person name="Kohler A."/>
            <person name="Sanchez-Garcia M."/>
            <person name="Andreopoulos B."/>
            <person name="Barry K.W."/>
            <person name="Bonito G."/>
            <person name="Buee M."/>
            <person name="Carver A."/>
            <person name="Chen C."/>
            <person name="Cichocki N."/>
            <person name="Clum A."/>
            <person name="Culley D."/>
            <person name="Crous P.W."/>
            <person name="Fauchery L."/>
            <person name="Girlanda M."/>
            <person name="Hayes R."/>
            <person name="Keri Z."/>
            <person name="LaButti K."/>
            <person name="Lipzen A."/>
            <person name="Lombard V."/>
            <person name="Magnuson J."/>
            <person name="Maillard F."/>
            <person name="Morin E."/>
            <person name="Murat C."/>
            <person name="Nolan M."/>
            <person name="Ohm R."/>
            <person name="Pangilinan J."/>
            <person name="Pereira M."/>
            <person name="Perotto S."/>
            <person name="Peter M."/>
            <person name="Riley R."/>
            <person name="Sitrit Y."/>
            <person name="Stielow B."/>
            <person name="Szollosi G."/>
            <person name="Zifcakova L."/>
            <person name="Stursova M."/>
            <person name="Spatafora J.W."/>
            <person name="Tedersoo L."/>
            <person name="Vaario L.-M."/>
            <person name="Yamada A."/>
            <person name="Yan M."/>
            <person name="Wang P."/>
            <person name="Xu J."/>
            <person name="Bruns T."/>
            <person name="Baldrian P."/>
            <person name="Vilgalys R."/>
            <person name="Henrissat B."/>
            <person name="Grigoriev I.V."/>
            <person name="Hibbett D."/>
            <person name="Nagy L.G."/>
            <person name="Martin F.M."/>
        </authorList>
    </citation>
    <scope>NUCLEOTIDE SEQUENCE</scope>
    <source>
        <strain evidence="3">BED1</strain>
    </source>
</reference>
<evidence type="ECO:0000313" key="5">
    <source>
        <dbReference type="Proteomes" id="UP001194468"/>
    </source>
</evidence>
<evidence type="ECO:0000313" key="4">
    <source>
        <dbReference type="EMBL" id="KAF8418663.1"/>
    </source>
</evidence>
<reference evidence="3" key="2">
    <citation type="journal article" date="2020" name="Nat. Commun.">
        <title>Large-scale genome sequencing of mycorrhizal fungi provides insights into the early evolution of symbiotic traits.</title>
        <authorList>
            <person name="Miyauchi S."/>
            <person name="Kiss E."/>
            <person name="Kuo A."/>
            <person name="Drula E."/>
            <person name="Kohler A."/>
            <person name="Sanchez-Garcia M."/>
            <person name="Morin E."/>
            <person name="Andreopoulos B."/>
            <person name="Barry K.W."/>
            <person name="Bonito G."/>
            <person name="Buee M."/>
            <person name="Carver A."/>
            <person name="Chen C."/>
            <person name="Cichocki N."/>
            <person name="Clum A."/>
            <person name="Culley D."/>
            <person name="Crous P.W."/>
            <person name="Fauchery L."/>
            <person name="Girlanda M."/>
            <person name="Hayes R.D."/>
            <person name="Keri Z."/>
            <person name="LaButti K."/>
            <person name="Lipzen A."/>
            <person name="Lombard V."/>
            <person name="Magnuson J."/>
            <person name="Maillard F."/>
            <person name="Murat C."/>
            <person name="Nolan M."/>
            <person name="Ohm R.A."/>
            <person name="Pangilinan J."/>
            <person name="Pereira M.F."/>
            <person name="Perotto S."/>
            <person name="Peter M."/>
            <person name="Pfister S."/>
            <person name="Riley R."/>
            <person name="Sitrit Y."/>
            <person name="Stielow J.B."/>
            <person name="Szollosi G."/>
            <person name="Zifcakova L."/>
            <person name="Stursova M."/>
            <person name="Spatafora J.W."/>
            <person name="Tedersoo L."/>
            <person name="Vaario L.M."/>
            <person name="Yamada A."/>
            <person name="Yan M."/>
            <person name="Wang P."/>
            <person name="Xu J."/>
            <person name="Bruns T."/>
            <person name="Baldrian P."/>
            <person name="Vilgalys R."/>
            <person name="Dunand C."/>
            <person name="Henrissat B."/>
            <person name="Grigoriev I.V."/>
            <person name="Hibbett D."/>
            <person name="Nagy L.G."/>
            <person name="Martin F.M."/>
        </authorList>
    </citation>
    <scope>NUCLEOTIDE SEQUENCE</scope>
    <source>
        <strain evidence="3">BED1</strain>
    </source>
</reference>
<protein>
    <recommendedName>
        <fullName evidence="2">Fungal-type protein kinase domain-containing protein</fullName>
    </recommendedName>
</protein>
<dbReference type="InterPro" id="IPR011009">
    <property type="entry name" value="Kinase-like_dom_sf"/>
</dbReference>
<proteinExistence type="predicted"/>
<keyword evidence="5" id="KW-1185">Reference proteome</keyword>
<dbReference type="SUPFAM" id="SSF56112">
    <property type="entry name" value="Protein kinase-like (PK-like)"/>
    <property type="match status" value="1"/>
</dbReference>
<dbReference type="PANTHER" id="PTHR38248">
    <property type="entry name" value="FUNK1 6"/>
    <property type="match status" value="1"/>
</dbReference>
<evidence type="ECO:0000313" key="3">
    <source>
        <dbReference type="EMBL" id="KAF8414380.1"/>
    </source>
</evidence>
<dbReference type="PANTHER" id="PTHR38248:SF2">
    <property type="entry name" value="FUNK1 11"/>
    <property type="match status" value="1"/>
</dbReference>
<organism evidence="3 5">
    <name type="scientific">Boletus edulis BED1</name>
    <dbReference type="NCBI Taxonomy" id="1328754"/>
    <lineage>
        <taxon>Eukaryota</taxon>
        <taxon>Fungi</taxon>
        <taxon>Dikarya</taxon>
        <taxon>Basidiomycota</taxon>
        <taxon>Agaricomycotina</taxon>
        <taxon>Agaricomycetes</taxon>
        <taxon>Agaricomycetidae</taxon>
        <taxon>Boletales</taxon>
        <taxon>Boletineae</taxon>
        <taxon>Boletaceae</taxon>
        <taxon>Boletoideae</taxon>
        <taxon>Boletus</taxon>
    </lineage>
</organism>
<evidence type="ECO:0000256" key="1">
    <source>
        <dbReference type="SAM" id="MobiDB-lite"/>
    </source>
</evidence>
<sequence>MQRFREQDWGLHPDIDPKFGPRPEFHKTTLTDDKGKKIEVTLELSDEERVTHYGLNDRATNLFSVKSDDLTDPEDARELVVKVFWAEATRTSEPEILKRVHDIGKDNEFVKGHAPDMLWYKAFKDASTDKFRERLGLKTEGARVLYMIIFRKLRPITKLTGRDFLHAWWETVQCHLALWEKQAYHQDISPSNLMYRIDSGGIVGVLNDFDLASTQQSATGTECTGTVPFMALDLLDDLALQGHITHAYQHDAESLIWVLIWISLRYDDGKPRKHDRPLDAWPRVDAAGCRKEKRDFILGKAVCQALVPGKGHEENWKLGNKCPGALVVNVARVELLPEGQDPLLEIDAAFVRYLSPGRPPEAPSMVPGDGPEETSQVVDRVSPESAWAKVEVPVIQQCCQRNTFHAVGAK</sequence>
<dbReference type="EMBL" id="WHUW01000565">
    <property type="protein sequence ID" value="KAF8414380.1"/>
    <property type="molecule type" value="Genomic_DNA"/>
</dbReference>
<feature type="region of interest" description="Disordered" evidence="1">
    <location>
        <begin position="1"/>
        <end position="23"/>
    </location>
</feature>
<comment type="caution">
    <text evidence="3">The sequence shown here is derived from an EMBL/GenBank/DDBJ whole genome shotgun (WGS) entry which is preliminary data.</text>
</comment>
<dbReference type="AlphaFoldDB" id="A0AAD4B8Y9"/>
<dbReference type="Pfam" id="PF17667">
    <property type="entry name" value="Pkinase_fungal"/>
    <property type="match status" value="1"/>
</dbReference>
<dbReference type="Proteomes" id="UP001194468">
    <property type="component" value="Unassembled WGS sequence"/>
</dbReference>
<name>A0AAD4B8Y9_BOLED</name>
<gene>
    <name evidence="3" type="ORF">L210DRAFT_3593429</name>
    <name evidence="4" type="ORF">L210DRAFT_954416</name>
</gene>
<dbReference type="InterPro" id="IPR040976">
    <property type="entry name" value="Pkinase_fungal"/>
</dbReference>
<feature type="domain" description="Fungal-type protein kinase" evidence="2">
    <location>
        <begin position="143"/>
        <end position="262"/>
    </location>
</feature>
<dbReference type="Gene3D" id="1.10.510.10">
    <property type="entry name" value="Transferase(Phosphotransferase) domain 1"/>
    <property type="match status" value="1"/>
</dbReference>
<evidence type="ECO:0000259" key="2">
    <source>
        <dbReference type="Pfam" id="PF17667"/>
    </source>
</evidence>
<accession>A0AAD4B8Y9</accession>